<dbReference type="Proteomes" id="UP000192335">
    <property type="component" value="Unassembled WGS sequence"/>
</dbReference>
<name>A0A8E2LSN6_9MYCO</name>
<sequence>MTRQDLEQRVTRAAEALLAERRLVSAIDVLVGLNWLAPSQLDIWRQGRVAALEQLMQVKPAKVAAAMAALRQWAQNRGLQPSETDYIARTRDRRELRFSVTADAATERAYRTRWVSPYLSQNAIKRQSRPPDLVVISPLKEWTCTACDGTGDLLFMEDDGPRCLDCADLGHLEFLPSGDAALTRRAKKISRLSAVVVRWSRSRNRYERQGILAEPEAIERAEQGCLSDAELRLRRRERDKVRRAGEDARFQAEFAGAIRELFPYCPADRAESIARHAAARASGRIGRTAAGRALDPDAIRLAVAASVRHVDTDYDMLLMSAVERETARHRVHQRVADVMNGWHDGGMATTRQARAVTASLPGPHSLPRCKAESG</sequence>
<proteinExistence type="predicted"/>
<reference evidence="2 4" key="1">
    <citation type="submission" date="2017-02" db="EMBL/GenBank/DDBJ databases">
        <title>Mycobacterium kansasii genomes.</title>
        <authorList>
            <person name="Borowka P."/>
            <person name="Strapagiel D."/>
            <person name="Marciniak B."/>
            <person name="Lach J."/>
            <person name="Bakula Z."/>
            <person name="Van Ingen J."/>
            <person name="Safianowska A."/>
            <person name="Brzostek A."/>
            <person name="Dziadek J."/>
            <person name="Jagielski T."/>
        </authorList>
    </citation>
    <scope>NUCLEOTIDE SEQUENCE [LARGE SCALE GENOMIC DNA]</scope>
    <source>
        <strain evidence="2 4">12MK</strain>
    </source>
</reference>
<dbReference type="AlphaFoldDB" id="A0A8E2LSN6"/>
<comment type="caution">
    <text evidence="2">The sequence shown here is derived from an EMBL/GenBank/DDBJ whole genome shotgun (WGS) entry which is preliminary data.</text>
</comment>
<dbReference type="RefSeq" id="WP_082275658.1">
    <property type="nucleotide sequence ID" value="NZ_LWCM01000140.1"/>
</dbReference>
<dbReference type="EMBL" id="UPHM01000056">
    <property type="protein sequence ID" value="VAZ93709.1"/>
    <property type="molecule type" value="Genomic_DNA"/>
</dbReference>
<evidence type="ECO:0000313" key="4">
    <source>
        <dbReference type="Proteomes" id="UP000192335"/>
    </source>
</evidence>
<evidence type="ECO:0000313" key="3">
    <source>
        <dbReference type="EMBL" id="VAZ93709.1"/>
    </source>
</evidence>
<organism evidence="2 4">
    <name type="scientific">Mycobacterium persicum</name>
    <dbReference type="NCBI Taxonomy" id="1487726"/>
    <lineage>
        <taxon>Bacteria</taxon>
        <taxon>Bacillati</taxon>
        <taxon>Actinomycetota</taxon>
        <taxon>Actinomycetes</taxon>
        <taxon>Mycobacteriales</taxon>
        <taxon>Mycobacteriaceae</taxon>
        <taxon>Mycobacterium</taxon>
    </lineage>
</organism>
<reference evidence="3 5" key="2">
    <citation type="submission" date="2018-09" db="EMBL/GenBank/DDBJ databases">
        <authorList>
            <person name="Tagini F."/>
        </authorList>
    </citation>
    <scope>NUCLEOTIDE SEQUENCE [LARGE SCALE GENOMIC DNA]</scope>
    <source>
        <strain evidence="3 5">MK4</strain>
    </source>
</reference>
<accession>A0A8E2LSN6</accession>
<dbReference type="PANTHER" id="PTHR38113">
    <property type="match status" value="1"/>
</dbReference>
<evidence type="ECO:0000313" key="2">
    <source>
        <dbReference type="EMBL" id="ORC09885.1"/>
    </source>
</evidence>
<dbReference type="PANTHER" id="PTHR38113:SF2">
    <property type="entry name" value="DUF2293 DOMAIN-CONTAINING PROTEIN"/>
    <property type="match status" value="1"/>
</dbReference>
<dbReference type="GeneID" id="66601284"/>
<feature type="domain" description="DUF2293" evidence="1">
    <location>
        <begin position="257"/>
        <end position="342"/>
    </location>
</feature>
<evidence type="ECO:0000313" key="5">
    <source>
        <dbReference type="Proteomes" id="UP000271464"/>
    </source>
</evidence>
<protein>
    <recommendedName>
        <fullName evidence="1">DUF2293 domain-containing protein</fullName>
    </recommendedName>
</protein>
<gene>
    <name evidence="2" type="ORF">B4U45_28080</name>
    <name evidence="3" type="ORF">LAUMK4_02552</name>
</gene>
<dbReference type="InterPro" id="IPR018744">
    <property type="entry name" value="DUF2293"/>
</dbReference>
<keyword evidence="5" id="KW-1185">Reference proteome</keyword>
<evidence type="ECO:0000259" key="1">
    <source>
        <dbReference type="Pfam" id="PF10056"/>
    </source>
</evidence>
<dbReference type="Pfam" id="PF10056">
    <property type="entry name" value="DUF2293"/>
    <property type="match status" value="1"/>
</dbReference>
<dbReference type="OrthoDB" id="128600at2"/>
<dbReference type="EMBL" id="MWQA01000001">
    <property type="protein sequence ID" value="ORC09885.1"/>
    <property type="molecule type" value="Genomic_DNA"/>
</dbReference>
<dbReference type="Proteomes" id="UP000271464">
    <property type="component" value="Unassembled WGS sequence"/>
</dbReference>